<evidence type="ECO:0000313" key="1">
    <source>
        <dbReference type="EMBL" id="SNX72255.1"/>
    </source>
</evidence>
<gene>
    <name evidence="1" type="ORF">SAMN05877753_1062</name>
</gene>
<dbReference type="AlphaFoldDB" id="A0A285CXW4"/>
<evidence type="ECO:0000313" key="2">
    <source>
        <dbReference type="Proteomes" id="UP000219546"/>
    </source>
</evidence>
<dbReference type="RefSeq" id="WP_097159186.1">
    <property type="nucleotide sequence ID" value="NZ_JBEPMQ010000005.1"/>
</dbReference>
<dbReference type="EMBL" id="OAOP01000006">
    <property type="protein sequence ID" value="SNX72255.1"/>
    <property type="molecule type" value="Genomic_DNA"/>
</dbReference>
<protein>
    <submittedName>
        <fullName evidence="1">Uncharacterized protein</fullName>
    </submittedName>
</protein>
<sequence length="96" mass="11165">METKERLEQIEKNWLGDLPINITFEDIAWLISTVKEQQKEIVLLSENLHISDSQLQQANATIERYEKAFKEIDHWYGDHGAVGHMVKEALEGETNE</sequence>
<accession>A0A285CXW4</accession>
<keyword evidence="2" id="KW-1185">Reference proteome</keyword>
<organism evidence="1 2">
    <name type="scientific">Bacillus oleivorans</name>
    <dbReference type="NCBI Taxonomy" id="1448271"/>
    <lineage>
        <taxon>Bacteria</taxon>
        <taxon>Bacillati</taxon>
        <taxon>Bacillota</taxon>
        <taxon>Bacilli</taxon>
        <taxon>Bacillales</taxon>
        <taxon>Bacillaceae</taxon>
        <taxon>Bacillus</taxon>
    </lineage>
</organism>
<dbReference type="Proteomes" id="UP000219546">
    <property type="component" value="Unassembled WGS sequence"/>
</dbReference>
<proteinExistence type="predicted"/>
<reference evidence="1 2" key="1">
    <citation type="submission" date="2017-08" db="EMBL/GenBank/DDBJ databases">
        <authorList>
            <person name="de Groot N.N."/>
        </authorList>
    </citation>
    <scope>NUCLEOTIDE SEQUENCE [LARGE SCALE GENOMIC DNA]</scope>
    <source>
        <strain evidence="1 2">JC228</strain>
    </source>
</reference>
<name>A0A285CXW4_9BACI</name>